<dbReference type="EMBL" id="ABEU02000022">
    <property type="status" value="NOT_ANNOTATED_CDS"/>
    <property type="molecule type" value="Genomic_DNA"/>
</dbReference>
<accession>A0A7I3YWV3</accession>
<keyword evidence="1" id="KW-0732">Signal</keyword>
<dbReference type="AlphaFoldDB" id="A0A7I3YWV3"/>
<feature type="signal peptide" evidence="1">
    <location>
        <begin position="1"/>
        <end position="15"/>
    </location>
</feature>
<evidence type="ECO:0008006" key="4">
    <source>
        <dbReference type="Google" id="ProtNLM"/>
    </source>
</evidence>
<reference evidence="2 3" key="1">
    <citation type="journal article" date="2008" name="Science">
        <title>The Physcomitrella genome reveals evolutionary insights into the conquest of land by plants.</title>
        <authorList>
            <person name="Rensing S."/>
            <person name="Lang D."/>
            <person name="Zimmer A."/>
            <person name="Terry A."/>
            <person name="Salamov A."/>
            <person name="Shapiro H."/>
            <person name="Nishiyama T."/>
            <person name="Perroud P.-F."/>
            <person name="Lindquist E."/>
            <person name="Kamisugi Y."/>
            <person name="Tanahashi T."/>
            <person name="Sakakibara K."/>
            <person name="Fujita T."/>
            <person name="Oishi K."/>
            <person name="Shin-I T."/>
            <person name="Kuroki Y."/>
            <person name="Toyoda A."/>
            <person name="Suzuki Y."/>
            <person name="Hashimoto A."/>
            <person name="Yamaguchi K."/>
            <person name="Sugano A."/>
            <person name="Kohara Y."/>
            <person name="Fujiyama A."/>
            <person name="Anterola A."/>
            <person name="Aoki S."/>
            <person name="Ashton N."/>
            <person name="Barbazuk W.B."/>
            <person name="Barker E."/>
            <person name="Bennetzen J."/>
            <person name="Bezanilla M."/>
            <person name="Blankenship R."/>
            <person name="Cho S.H."/>
            <person name="Dutcher S."/>
            <person name="Estelle M."/>
            <person name="Fawcett J.A."/>
            <person name="Gundlach H."/>
            <person name="Hanada K."/>
            <person name="Heyl A."/>
            <person name="Hicks K.A."/>
            <person name="Hugh J."/>
            <person name="Lohr M."/>
            <person name="Mayer K."/>
            <person name="Melkozernov A."/>
            <person name="Murata T."/>
            <person name="Nelson D."/>
            <person name="Pils B."/>
            <person name="Prigge M."/>
            <person name="Reiss B."/>
            <person name="Renner T."/>
            <person name="Rombauts S."/>
            <person name="Rushton P."/>
            <person name="Sanderfoot A."/>
            <person name="Schween G."/>
            <person name="Shiu S.-H."/>
            <person name="Stueber K."/>
            <person name="Theodoulou F.L."/>
            <person name="Tu H."/>
            <person name="Van de Peer Y."/>
            <person name="Verrier P.J."/>
            <person name="Waters E."/>
            <person name="Wood A."/>
            <person name="Yang L."/>
            <person name="Cove D."/>
            <person name="Cuming A."/>
            <person name="Hasebe M."/>
            <person name="Lucas S."/>
            <person name="Mishler D.B."/>
            <person name="Reski R."/>
            <person name="Grigoriev I."/>
            <person name="Quatrano R.S."/>
            <person name="Boore J.L."/>
        </authorList>
    </citation>
    <scope>NUCLEOTIDE SEQUENCE [LARGE SCALE GENOMIC DNA]</scope>
    <source>
        <strain evidence="2 3">cv. Gransden 2004</strain>
    </source>
</reference>
<evidence type="ECO:0000313" key="3">
    <source>
        <dbReference type="Proteomes" id="UP000006727"/>
    </source>
</evidence>
<keyword evidence="3" id="KW-1185">Reference proteome</keyword>
<dbReference type="Proteomes" id="UP000006727">
    <property type="component" value="Chromosome 22"/>
</dbReference>
<sequence>MVSFLRLSFVDACRCFVATELVGTVGVIEAGGRSQLPNPTRANGFSRRMDGMSIGVRGAWNSTATNQAVRIQLTLLLLPKRRSFKIRATHFLCWGLGASEQL</sequence>
<dbReference type="EnsemblPlants" id="Pp3c22_7340V3.3">
    <property type="protein sequence ID" value="PAC:32905019.CDS.1"/>
    <property type="gene ID" value="Pp3c22_7340"/>
</dbReference>
<feature type="chain" id="PRO_5029483568" description="Secreted protein" evidence="1">
    <location>
        <begin position="16"/>
        <end position="102"/>
    </location>
</feature>
<proteinExistence type="predicted"/>
<evidence type="ECO:0000256" key="1">
    <source>
        <dbReference type="SAM" id="SignalP"/>
    </source>
</evidence>
<organism evidence="2 3">
    <name type="scientific">Physcomitrium patens</name>
    <name type="common">Spreading-leaved earth moss</name>
    <name type="synonym">Physcomitrella patens</name>
    <dbReference type="NCBI Taxonomy" id="3218"/>
    <lineage>
        <taxon>Eukaryota</taxon>
        <taxon>Viridiplantae</taxon>
        <taxon>Streptophyta</taxon>
        <taxon>Embryophyta</taxon>
        <taxon>Bryophyta</taxon>
        <taxon>Bryophytina</taxon>
        <taxon>Bryopsida</taxon>
        <taxon>Funariidae</taxon>
        <taxon>Funariales</taxon>
        <taxon>Funariaceae</taxon>
        <taxon>Physcomitrium</taxon>
    </lineage>
</organism>
<reference evidence="2" key="3">
    <citation type="submission" date="2020-12" db="UniProtKB">
        <authorList>
            <consortium name="EnsemblPlants"/>
        </authorList>
    </citation>
    <scope>IDENTIFICATION</scope>
</reference>
<name>A0A7I3YWV3_PHYPA</name>
<reference evidence="2 3" key="2">
    <citation type="journal article" date="2018" name="Plant J.">
        <title>The Physcomitrella patens chromosome-scale assembly reveals moss genome structure and evolution.</title>
        <authorList>
            <person name="Lang D."/>
            <person name="Ullrich K.K."/>
            <person name="Murat F."/>
            <person name="Fuchs J."/>
            <person name="Jenkins J."/>
            <person name="Haas F.B."/>
            <person name="Piednoel M."/>
            <person name="Gundlach H."/>
            <person name="Van Bel M."/>
            <person name="Meyberg R."/>
            <person name="Vives C."/>
            <person name="Morata J."/>
            <person name="Symeonidi A."/>
            <person name="Hiss M."/>
            <person name="Muchero W."/>
            <person name="Kamisugi Y."/>
            <person name="Saleh O."/>
            <person name="Blanc G."/>
            <person name="Decker E.L."/>
            <person name="van Gessel N."/>
            <person name="Grimwood J."/>
            <person name="Hayes R.D."/>
            <person name="Graham S.W."/>
            <person name="Gunter L.E."/>
            <person name="McDaniel S.F."/>
            <person name="Hoernstein S.N.W."/>
            <person name="Larsson A."/>
            <person name="Li F.W."/>
            <person name="Perroud P.F."/>
            <person name="Phillips J."/>
            <person name="Ranjan P."/>
            <person name="Rokshar D.S."/>
            <person name="Rothfels C.J."/>
            <person name="Schneider L."/>
            <person name="Shu S."/>
            <person name="Stevenson D.W."/>
            <person name="Thummler F."/>
            <person name="Tillich M."/>
            <person name="Villarreal Aguilar J.C."/>
            <person name="Widiez T."/>
            <person name="Wong G.K."/>
            <person name="Wymore A."/>
            <person name="Zhang Y."/>
            <person name="Zimmer A.D."/>
            <person name="Quatrano R.S."/>
            <person name="Mayer K.F.X."/>
            <person name="Goodstein D."/>
            <person name="Casacuberta J.M."/>
            <person name="Vandepoele K."/>
            <person name="Reski R."/>
            <person name="Cuming A.C."/>
            <person name="Tuskan G.A."/>
            <person name="Maumus F."/>
            <person name="Salse J."/>
            <person name="Schmutz J."/>
            <person name="Rensing S.A."/>
        </authorList>
    </citation>
    <scope>NUCLEOTIDE SEQUENCE [LARGE SCALE GENOMIC DNA]</scope>
    <source>
        <strain evidence="2 3">cv. Gransden 2004</strain>
    </source>
</reference>
<dbReference type="Gramene" id="Pp3c22_7340V3.3">
    <property type="protein sequence ID" value="PAC:32905019.CDS.1"/>
    <property type="gene ID" value="Pp3c22_7340"/>
</dbReference>
<evidence type="ECO:0000313" key="2">
    <source>
        <dbReference type="EnsemblPlants" id="PAC:32905019.CDS.1"/>
    </source>
</evidence>
<protein>
    <recommendedName>
        <fullName evidence="4">Secreted protein</fullName>
    </recommendedName>
</protein>